<dbReference type="Proteomes" id="UP000234254">
    <property type="component" value="Unassembled WGS sequence"/>
</dbReference>
<dbReference type="GeneID" id="36549447"/>
<gene>
    <name evidence="1" type="ORF">P168DRAFT_39494</name>
</gene>
<dbReference type="VEuPathDB" id="FungiDB:P168DRAFT_39494"/>
<evidence type="ECO:0000313" key="2">
    <source>
        <dbReference type="Proteomes" id="UP000234254"/>
    </source>
</evidence>
<name>A0A2I1CWI7_ASPC2</name>
<evidence type="ECO:0000313" key="1">
    <source>
        <dbReference type="EMBL" id="PKY01984.1"/>
    </source>
</evidence>
<comment type="caution">
    <text evidence="1">The sequence shown here is derived from an EMBL/GenBank/DDBJ whole genome shotgun (WGS) entry which is preliminary data.</text>
</comment>
<dbReference type="EMBL" id="MSFM01000010">
    <property type="protein sequence ID" value="PKY01984.1"/>
    <property type="molecule type" value="Genomic_DNA"/>
</dbReference>
<sequence length="263" mass="30072">MQTWPAFGSQSPSRGSITMRRICSVPWQGLEMTRSLFVRVIKSADYLVHQTAREFLMNSENPESESVEAPWKGFLRLVESNIILAERYIWYLLLVSFETELLEHTLVRDNVDPSEGPCPGYIIRQYLSKYDFLSYSALSWATHFREADIRAHSATSQLSCDLCNTRMKRFQLWLQIYKLLSTETTRCSMHNTDLQVRCHFEHERAESFRKAIIPLHIATKIGSAAVVNLLLRSRLGTLGTQRIAPRCITPAVGGSLKPRSVCS</sequence>
<dbReference type="RefSeq" id="XP_024690578.1">
    <property type="nucleotide sequence ID" value="XM_024841918.1"/>
</dbReference>
<keyword evidence="2" id="KW-1185">Reference proteome</keyword>
<accession>A0A2I1CWI7</accession>
<reference evidence="1" key="1">
    <citation type="submission" date="2016-12" db="EMBL/GenBank/DDBJ databases">
        <title>The genomes of Aspergillus section Nigri reveals drivers in fungal speciation.</title>
        <authorList>
            <consortium name="DOE Joint Genome Institute"/>
            <person name="Vesth T.C."/>
            <person name="Nybo J."/>
            <person name="Theobald S."/>
            <person name="Brandl J."/>
            <person name="Frisvad J.C."/>
            <person name="Nielsen K.F."/>
            <person name="Lyhne E.K."/>
            <person name="Kogle M.E."/>
            <person name="Kuo A."/>
            <person name="Riley R."/>
            <person name="Clum A."/>
            <person name="Nolan M."/>
            <person name="Lipzen A."/>
            <person name="Salamov A."/>
            <person name="Henrissat B."/>
            <person name="Wiebenga A."/>
            <person name="De vries R.P."/>
            <person name="Grigoriev I.V."/>
            <person name="Mortensen U.H."/>
            <person name="Andersen M.R."/>
            <person name="Baker S.E."/>
        </authorList>
    </citation>
    <scope>NUCLEOTIDE SEQUENCE</scope>
    <source>
        <strain evidence="1">IBT 28561</strain>
    </source>
</reference>
<dbReference type="AlphaFoldDB" id="A0A2I1CWI7"/>
<dbReference type="OrthoDB" id="163438at2759"/>
<organism evidence="1 2">
    <name type="scientific">Aspergillus campestris (strain IBT 28561)</name>
    <dbReference type="NCBI Taxonomy" id="1392248"/>
    <lineage>
        <taxon>Eukaryota</taxon>
        <taxon>Fungi</taxon>
        <taxon>Dikarya</taxon>
        <taxon>Ascomycota</taxon>
        <taxon>Pezizomycotina</taxon>
        <taxon>Eurotiomycetes</taxon>
        <taxon>Eurotiomycetidae</taxon>
        <taxon>Eurotiales</taxon>
        <taxon>Aspergillaceae</taxon>
        <taxon>Aspergillus</taxon>
        <taxon>Aspergillus subgen. Circumdati</taxon>
    </lineage>
</organism>
<protein>
    <submittedName>
        <fullName evidence="1">Uncharacterized protein</fullName>
    </submittedName>
</protein>
<proteinExistence type="predicted"/>